<feature type="transmembrane region" description="Helical" evidence="1">
    <location>
        <begin position="57"/>
        <end position="88"/>
    </location>
</feature>
<keyword evidence="1" id="KW-1133">Transmembrane helix</keyword>
<dbReference type="GO" id="GO:0016020">
    <property type="term" value="C:membrane"/>
    <property type="evidence" value="ECO:0007669"/>
    <property type="project" value="InterPro"/>
</dbReference>
<dbReference type="STRING" id="1601833.SAMN05518684_105118"/>
<name>A0A1H9T4M8_9BACI</name>
<protein>
    <submittedName>
        <fullName evidence="3">Lia operon protein LiaF</fullName>
    </submittedName>
</protein>
<dbReference type="AlphaFoldDB" id="A0A1H9T4M8"/>
<gene>
    <name evidence="3" type="ORF">SAMN05518684_105118</name>
</gene>
<dbReference type="OrthoDB" id="2351415at2"/>
<accession>A0A1H9T4M8</accession>
<dbReference type="RefSeq" id="WP_093049777.1">
    <property type="nucleotide sequence ID" value="NZ_FOGT01000005.1"/>
</dbReference>
<sequence length="242" mass="28119">MLNRIPTHTFNWILIITLAILLFELMFFGGGFIFTALFLGFLIFLGWKNYHTLIGKVLFWIGTVSLALNVLNMYALRFLFLAVIFLFFRHYYKSKKEPDYIKPQFNGETSIESETLTEFSPLLQHKFLGDQKTEETPYQWRDINIHGGIGDRVIDLSNTVIQEDAVISIRHFIGNIKIYVPYEVEVAVLHSSIFGHLSIFQKYEKKLVNQSVAFHTENYLKGKPRVKIVTSVFSGDIEVRRI</sequence>
<reference evidence="4" key="1">
    <citation type="submission" date="2016-10" db="EMBL/GenBank/DDBJ databases">
        <authorList>
            <person name="Varghese N."/>
            <person name="Submissions S."/>
        </authorList>
    </citation>
    <scope>NUCLEOTIDE SEQUENCE [LARGE SCALE GENOMIC DNA]</scope>
    <source>
        <strain evidence="4">S9</strain>
    </source>
</reference>
<dbReference type="PIRSF" id="PIRSF031509">
    <property type="entry name" value="Cell_wall_LiaF/YvqF"/>
    <property type="match status" value="1"/>
</dbReference>
<dbReference type="EMBL" id="FOGT01000005">
    <property type="protein sequence ID" value="SER92118.1"/>
    <property type="molecule type" value="Genomic_DNA"/>
</dbReference>
<dbReference type="Proteomes" id="UP000198571">
    <property type="component" value="Unassembled WGS sequence"/>
</dbReference>
<evidence type="ECO:0000313" key="4">
    <source>
        <dbReference type="Proteomes" id="UP000198571"/>
    </source>
</evidence>
<evidence type="ECO:0000256" key="1">
    <source>
        <dbReference type="SAM" id="Phobius"/>
    </source>
</evidence>
<dbReference type="InterPro" id="IPR024425">
    <property type="entry name" value="LiaF-like_C"/>
</dbReference>
<evidence type="ECO:0000259" key="2">
    <source>
        <dbReference type="Pfam" id="PF09922"/>
    </source>
</evidence>
<dbReference type="Pfam" id="PF09922">
    <property type="entry name" value="LiaF-like_C"/>
    <property type="match status" value="1"/>
</dbReference>
<keyword evidence="1" id="KW-0472">Membrane</keyword>
<evidence type="ECO:0000313" key="3">
    <source>
        <dbReference type="EMBL" id="SER92118.1"/>
    </source>
</evidence>
<organism evidence="3 4">
    <name type="scientific">Salipaludibacillus aurantiacus</name>
    <dbReference type="NCBI Taxonomy" id="1601833"/>
    <lineage>
        <taxon>Bacteria</taxon>
        <taxon>Bacillati</taxon>
        <taxon>Bacillota</taxon>
        <taxon>Bacilli</taxon>
        <taxon>Bacillales</taxon>
        <taxon>Bacillaceae</taxon>
    </lineage>
</organism>
<keyword evidence="1" id="KW-0812">Transmembrane</keyword>
<proteinExistence type="predicted"/>
<dbReference type="InterPro" id="IPR047793">
    <property type="entry name" value="LiaF_C"/>
</dbReference>
<keyword evidence="4" id="KW-1185">Reference proteome</keyword>
<feature type="domain" description="Cell wall-active antibiotics response LiaF-like C-terminal" evidence="2">
    <location>
        <begin position="127"/>
        <end position="239"/>
    </location>
</feature>
<dbReference type="NCBIfam" id="NF040535">
    <property type="entry name" value="LiaF_C_term"/>
    <property type="match status" value="1"/>
</dbReference>
<dbReference type="InterPro" id="IPR016975">
    <property type="entry name" value="Cell_wall_LiaF"/>
</dbReference>
<feature type="transmembrane region" description="Helical" evidence="1">
    <location>
        <begin position="12"/>
        <end position="45"/>
    </location>
</feature>